<dbReference type="EMBL" id="KZ805739">
    <property type="protein sequence ID" value="PVH92004.1"/>
    <property type="molecule type" value="Genomic_DNA"/>
</dbReference>
<keyword evidence="3" id="KW-1185">Reference proteome</keyword>
<dbReference type="InterPro" id="IPR010730">
    <property type="entry name" value="HET"/>
</dbReference>
<dbReference type="STRING" id="97972.A0A2V1D456"/>
<name>A0A2V1D456_9PLEO</name>
<dbReference type="OrthoDB" id="3486565at2759"/>
<evidence type="ECO:0000313" key="2">
    <source>
        <dbReference type="EMBL" id="PVH92004.1"/>
    </source>
</evidence>
<dbReference type="AlphaFoldDB" id="A0A2V1D456"/>
<dbReference type="Pfam" id="PF06985">
    <property type="entry name" value="HET"/>
    <property type="match status" value="1"/>
</dbReference>
<proteinExistence type="predicted"/>
<dbReference type="Proteomes" id="UP000244855">
    <property type="component" value="Unassembled WGS sequence"/>
</dbReference>
<reference evidence="2 3" key="1">
    <citation type="journal article" date="2018" name="Sci. Rep.">
        <title>Comparative genomics provides insights into the lifestyle and reveals functional heterogeneity of dark septate endophytic fungi.</title>
        <authorList>
            <person name="Knapp D.G."/>
            <person name="Nemeth J.B."/>
            <person name="Barry K."/>
            <person name="Hainaut M."/>
            <person name="Henrissat B."/>
            <person name="Johnson J."/>
            <person name="Kuo A."/>
            <person name="Lim J.H.P."/>
            <person name="Lipzen A."/>
            <person name="Nolan M."/>
            <person name="Ohm R.A."/>
            <person name="Tamas L."/>
            <person name="Grigoriev I.V."/>
            <person name="Spatafora J.W."/>
            <person name="Nagy L.G."/>
            <person name="Kovacs G.M."/>
        </authorList>
    </citation>
    <scope>NUCLEOTIDE SEQUENCE [LARGE SCALE GENOMIC DNA]</scope>
    <source>
        <strain evidence="2 3">DSE2036</strain>
    </source>
</reference>
<gene>
    <name evidence="2" type="ORF">DM02DRAFT_576374</name>
</gene>
<dbReference type="PANTHER" id="PTHR33112:SF16">
    <property type="entry name" value="HETEROKARYON INCOMPATIBILITY DOMAIN-CONTAINING PROTEIN"/>
    <property type="match status" value="1"/>
</dbReference>
<sequence>MGAKKDNLGLVKRPAQPIQLRLMGATLDVGYWGSQSIYCGVGLLPGDTPEDRDKALKEKIVTRFVEDDPGSDSAFALAESWISDCMANHDHCLNNQDVELPSRVLDISEYKTSGRASLFLADGLKSRYVALSHCWGGHSPRDGLIRKCRTDNYEELRAGFLVSALPRTFQDAILVADRLGVQYLWIDSLCIVQDSHSDWSHESGLMSRVYGSSYVTIYASAAPNSDAGFLKSRPRDRHVRTKLCRIPNSLDHWIWVQWPGSERGRDDYELVGQLWHRSWAFQELVLPPRVLEFGPVGMGLGCNAQRYEEISLRNAGGTHDGYKELLWIMALPDIISSPSLEHDCFSGGFGSSKKTVYKRWYELVEGFAGRELTKETDKLPAIAGIADKIRQITDKFGDLYMAGLWKNDLATGLCWGVSTRRLPSRYIAPSWSWASTIGYVRYPIPDDLKFNVELVDWKIETDPLNPLGAVSQGFITIRAPMRSFDISGDNVHANEEHNDQANKIEVNLKRTKDRSDFKYNALKFPLSDQQGIRDPRGGGICAMWFDVEPTDHLREVVLLDLKAEGCNMKLELPSRPFKPEGIIVQTSTSDGFKAEGKAVYKRIGIWGRTDAWAEWLEEGEESAVLEGWKQDDVTII</sequence>
<feature type="domain" description="Heterokaryon incompatibility" evidence="1">
    <location>
        <begin position="128"/>
        <end position="283"/>
    </location>
</feature>
<evidence type="ECO:0000313" key="3">
    <source>
        <dbReference type="Proteomes" id="UP000244855"/>
    </source>
</evidence>
<protein>
    <submittedName>
        <fullName evidence="2">HET-domain-containing protein</fullName>
    </submittedName>
</protein>
<accession>A0A2V1D456</accession>
<evidence type="ECO:0000259" key="1">
    <source>
        <dbReference type="Pfam" id="PF06985"/>
    </source>
</evidence>
<dbReference type="PANTHER" id="PTHR33112">
    <property type="entry name" value="DOMAIN PROTEIN, PUTATIVE-RELATED"/>
    <property type="match status" value="1"/>
</dbReference>
<organism evidence="2 3">
    <name type="scientific">Periconia macrospinosa</name>
    <dbReference type="NCBI Taxonomy" id="97972"/>
    <lineage>
        <taxon>Eukaryota</taxon>
        <taxon>Fungi</taxon>
        <taxon>Dikarya</taxon>
        <taxon>Ascomycota</taxon>
        <taxon>Pezizomycotina</taxon>
        <taxon>Dothideomycetes</taxon>
        <taxon>Pleosporomycetidae</taxon>
        <taxon>Pleosporales</taxon>
        <taxon>Massarineae</taxon>
        <taxon>Periconiaceae</taxon>
        <taxon>Periconia</taxon>
    </lineage>
</organism>